<evidence type="ECO:0000256" key="3">
    <source>
        <dbReference type="ARBA" id="ARBA00023004"/>
    </source>
</evidence>
<sequence>MRSSILPAALLALAATIAPAAAQGPAPLAAEGCIGCHGPDGRGVAGGIPIAGRDRAELVAIMTAFRANERPGTIMGRIARGYTDAEIAAVAEHFSRIR</sequence>
<evidence type="ECO:0000256" key="2">
    <source>
        <dbReference type="ARBA" id="ARBA00022723"/>
    </source>
</evidence>
<dbReference type="PROSITE" id="PS51007">
    <property type="entry name" value="CYTC"/>
    <property type="match status" value="1"/>
</dbReference>
<proteinExistence type="predicted"/>
<keyword evidence="8" id="KW-1185">Reference proteome</keyword>
<comment type="caution">
    <text evidence="7">The sequence shown here is derived from an EMBL/GenBank/DDBJ whole genome shotgun (WGS) entry which is preliminary data.</text>
</comment>
<evidence type="ECO:0000256" key="5">
    <source>
        <dbReference type="SAM" id="SignalP"/>
    </source>
</evidence>
<dbReference type="Proteomes" id="UP000680815">
    <property type="component" value="Unassembled WGS sequence"/>
</dbReference>
<name>A0ABS4AZ20_9PROT</name>
<feature type="chain" id="PRO_5046624290" evidence="5">
    <location>
        <begin position="23"/>
        <end position="98"/>
    </location>
</feature>
<evidence type="ECO:0000313" key="7">
    <source>
        <dbReference type="EMBL" id="MBP0466625.1"/>
    </source>
</evidence>
<reference evidence="7 8" key="1">
    <citation type="submission" date="2021-03" db="EMBL/GenBank/DDBJ databases">
        <authorList>
            <person name="So Y."/>
        </authorList>
    </citation>
    <scope>NUCLEOTIDE SEQUENCE [LARGE SCALE GENOMIC DNA]</scope>
    <source>
        <strain evidence="7 8">PWR1</strain>
    </source>
</reference>
<keyword evidence="1 4" id="KW-0349">Heme</keyword>
<evidence type="ECO:0000256" key="1">
    <source>
        <dbReference type="ARBA" id="ARBA00022617"/>
    </source>
</evidence>
<accession>A0ABS4AZ20</accession>
<keyword evidence="5" id="KW-0732">Signal</keyword>
<gene>
    <name evidence="7" type="ORF">J5Y09_22040</name>
</gene>
<organism evidence="7 8">
    <name type="scientific">Roseomonas nitratireducens</name>
    <dbReference type="NCBI Taxonomy" id="2820810"/>
    <lineage>
        <taxon>Bacteria</taxon>
        <taxon>Pseudomonadati</taxon>
        <taxon>Pseudomonadota</taxon>
        <taxon>Alphaproteobacteria</taxon>
        <taxon>Acetobacterales</taxon>
        <taxon>Roseomonadaceae</taxon>
        <taxon>Roseomonas</taxon>
    </lineage>
</organism>
<keyword evidence="2 4" id="KW-0479">Metal-binding</keyword>
<evidence type="ECO:0000259" key="6">
    <source>
        <dbReference type="PROSITE" id="PS51007"/>
    </source>
</evidence>
<evidence type="ECO:0000256" key="4">
    <source>
        <dbReference type="PROSITE-ProRule" id="PRU00433"/>
    </source>
</evidence>
<dbReference type="Gene3D" id="1.10.760.10">
    <property type="entry name" value="Cytochrome c-like domain"/>
    <property type="match status" value="1"/>
</dbReference>
<feature type="signal peptide" evidence="5">
    <location>
        <begin position="1"/>
        <end position="22"/>
    </location>
</feature>
<dbReference type="RefSeq" id="WP_209354013.1">
    <property type="nucleotide sequence ID" value="NZ_JAGIYZ010000032.1"/>
</dbReference>
<protein>
    <submittedName>
        <fullName evidence="7">C-type cytochrome</fullName>
    </submittedName>
</protein>
<dbReference type="SUPFAM" id="SSF46626">
    <property type="entry name" value="Cytochrome c"/>
    <property type="match status" value="1"/>
</dbReference>
<dbReference type="Pfam" id="PF00034">
    <property type="entry name" value="Cytochrom_C"/>
    <property type="match status" value="1"/>
</dbReference>
<feature type="domain" description="Cytochrome c" evidence="6">
    <location>
        <begin position="19"/>
        <end position="98"/>
    </location>
</feature>
<dbReference type="InterPro" id="IPR036909">
    <property type="entry name" value="Cyt_c-like_dom_sf"/>
</dbReference>
<evidence type="ECO:0000313" key="8">
    <source>
        <dbReference type="Proteomes" id="UP000680815"/>
    </source>
</evidence>
<keyword evidence="3 4" id="KW-0408">Iron</keyword>
<dbReference type="EMBL" id="JAGIYZ010000032">
    <property type="protein sequence ID" value="MBP0466625.1"/>
    <property type="molecule type" value="Genomic_DNA"/>
</dbReference>
<dbReference type="InterPro" id="IPR009056">
    <property type="entry name" value="Cyt_c-like_dom"/>
</dbReference>